<gene>
    <name evidence="13" type="ORF">QR680_008974</name>
</gene>
<evidence type="ECO:0000313" key="14">
    <source>
        <dbReference type="Proteomes" id="UP001175271"/>
    </source>
</evidence>
<feature type="compositionally biased region" description="Polar residues" evidence="10">
    <location>
        <begin position="123"/>
        <end position="133"/>
    </location>
</feature>
<feature type="domain" description="RING-CH-type" evidence="12">
    <location>
        <begin position="326"/>
        <end position="393"/>
    </location>
</feature>
<keyword evidence="6" id="KW-0833">Ubl conjugation pathway</keyword>
<evidence type="ECO:0000256" key="9">
    <source>
        <dbReference type="ARBA" id="ARBA00023136"/>
    </source>
</evidence>
<evidence type="ECO:0000256" key="2">
    <source>
        <dbReference type="ARBA" id="ARBA00022679"/>
    </source>
</evidence>
<keyword evidence="2" id="KW-0808">Transferase</keyword>
<feature type="region of interest" description="Disordered" evidence="10">
    <location>
        <begin position="116"/>
        <end position="202"/>
    </location>
</feature>
<protein>
    <recommendedName>
        <fullName evidence="12">RING-CH-type domain-containing protein</fullName>
    </recommendedName>
</protein>
<dbReference type="GO" id="GO:0016020">
    <property type="term" value="C:membrane"/>
    <property type="evidence" value="ECO:0007669"/>
    <property type="project" value="UniProtKB-SubCell"/>
</dbReference>
<comment type="caution">
    <text evidence="13">The sequence shown here is derived from an EMBL/GenBank/DDBJ whole genome shotgun (WGS) entry which is preliminary data.</text>
</comment>
<feature type="compositionally biased region" description="Basic and acidic residues" evidence="10">
    <location>
        <begin position="38"/>
        <end position="51"/>
    </location>
</feature>
<dbReference type="InterPro" id="IPR013083">
    <property type="entry name" value="Znf_RING/FYVE/PHD"/>
</dbReference>
<feature type="compositionally biased region" description="Basic and acidic residues" evidence="10">
    <location>
        <begin position="13"/>
        <end position="29"/>
    </location>
</feature>
<evidence type="ECO:0000256" key="4">
    <source>
        <dbReference type="ARBA" id="ARBA00022723"/>
    </source>
</evidence>
<proteinExistence type="predicted"/>
<dbReference type="PROSITE" id="PS51292">
    <property type="entry name" value="ZF_RING_CH"/>
    <property type="match status" value="1"/>
</dbReference>
<dbReference type="SUPFAM" id="SSF57850">
    <property type="entry name" value="RING/U-box"/>
    <property type="match status" value="1"/>
</dbReference>
<dbReference type="InterPro" id="IPR011016">
    <property type="entry name" value="Znf_RING-CH"/>
</dbReference>
<evidence type="ECO:0000256" key="1">
    <source>
        <dbReference type="ARBA" id="ARBA00004141"/>
    </source>
</evidence>
<evidence type="ECO:0000313" key="13">
    <source>
        <dbReference type="EMBL" id="KAK0425000.1"/>
    </source>
</evidence>
<dbReference type="GO" id="GO:0004842">
    <property type="term" value="F:ubiquitin-protein transferase activity"/>
    <property type="evidence" value="ECO:0007669"/>
    <property type="project" value="TreeGrafter"/>
</dbReference>
<dbReference type="Pfam" id="PF12906">
    <property type="entry name" value="RINGv"/>
    <property type="match status" value="1"/>
</dbReference>
<sequence length="539" mass="60594">MKATSSESNSTADIEKSMRLPRETEEKTPLEGTAPPDDPEKLRTVTRTKSESLEETIFEEVLAPKRPAAVTMPTRWITKYKKDIENLRRRYKKDRSKSGKMSLNDLSFMSHFGIEEPSKKELSTQSSSTQPSMKSVREVVSDKSIESRSELPAESERDICIDVEPGMSPGEKMSPVSPSAPYFTALTSQPSSELSEQRLGERRRCKSFPPATLIDNRMSCDVDAAENRPRAWSVASTSALDASRNDDQPRSLHLSADSGIGADSPTSSPAAMESRAEEAPEELQGLLAGPGTTISASSSPQVWHPTVKLKTTELSASRTSLLTTTTVSGDRRFCRICHLATESARNPMISPCRCAGTMQHVHTACLVHWLEISTRKMCPAPRCELCGYNYKRHACFDFQLSRVHLPHVDYRDKILNAVFLFVVAVMVLCGVVCLHYLRKSQQVQFTPYRLVKGTYRVSSTSLSNNDITVIISSVLFFAAFFIAVFTQYRAEASIFRLFTRIWLINRNWRIRNYALQDDTERLWEREHRNLVARSGDCRA</sequence>
<dbReference type="PANTHER" id="PTHR46065:SF3">
    <property type="entry name" value="FI20425P1"/>
    <property type="match status" value="1"/>
</dbReference>
<feature type="region of interest" description="Disordered" evidence="10">
    <location>
        <begin position="1"/>
        <end position="51"/>
    </location>
</feature>
<organism evidence="13 14">
    <name type="scientific">Steinernema hermaphroditum</name>
    <dbReference type="NCBI Taxonomy" id="289476"/>
    <lineage>
        <taxon>Eukaryota</taxon>
        <taxon>Metazoa</taxon>
        <taxon>Ecdysozoa</taxon>
        <taxon>Nematoda</taxon>
        <taxon>Chromadorea</taxon>
        <taxon>Rhabditida</taxon>
        <taxon>Tylenchina</taxon>
        <taxon>Panagrolaimomorpha</taxon>
        <taxon>Strongyloidoidea</taxon>
        <taxon>Steinernematidae</taxon>
        <taxon>Steinernema</taxon>
    </lineage>
</organism>
<feature type="compositionally biased region" description="Polar residues" evidence="10">
    <location>
        <begin position="185"/>
        <end position="194"/>
    </location>
</feature>
<evidence type="ECO:0000256" key="7">
    <source>
        <dbReference type="ARBA" id="ARBA00022833"/>
    </source>
</evidence>
<accession>A0AA39M919</accession>
<dbReference type="SMART" id="SM00744">
    <property type="entry name" value="RINGv"/>
    <property type="match status" value="1"/>
</dbReference>
<evidence type="ECO:0000256" key="3">
    <source>
        <dbReference type="ARBA" id="ARBA00022692"/>
    </source>
</evidence>
<comment type="subcellular location">
    <subcellularLocation>
        <location evidence="1">Membrane</location>
        <topology evidence="1">Multi-pass membrane protein</topology>
    </subcellularLocation>
</comment>
<feature type="compositionally biased region" description="Polar residues" evidence="10">
    <location>
        <begin position="1"/>
        <end position="12"/>
    </location>
</feature>
<name>A0AA39M919_9BILA</name>
<dbReference type="GO" id="GO:0016567">
    <property type="term" value="P:protein ubiquitination"/>
    <property type="evidence" value="ECO:0007669"/>
    <property type="project" value="TreeGrafter"/>
</dbReference>
<feature type="transmembrane region" description="Helical" evidence="11">
    <location>
        <begin position="467"/>
        <end position="486"/>
    </location>
</feature>
<evidence type="ECO:0000256" key="11">
    <source>
        <dbReference type="SAM" id="Phobius"/>
    </source>
</evidence>
<keyword evidence="9 11" id="KW-0472">Membrane</keyword>
<evidence type="ECO:0000256" key="10">
    <source>
        <dbReference type="SAM" id="MobiDB-lite"/>
    </source>
</evidence>
<dbReference type="AlphaFoldDB" id="A0AA39M919"/>
<dbReference type="CDD" id="cd16495">
    <property type="entry name" value="RING_CH-C4HC3_MARCH"/>
    <property type="match status" value="1"/>
</dbReference>
<feature type="region of interest" description="Disordered" evidence="10">
    <location>
        <begin position="234"/>
        <end position="281"/>
    </location>
</feature>
<dbReference type="Gene3D" id="3.30.40.10">
    <property type="entry name" value="Zinc/RING finger domain, C3HC4 (zinc finger)"/>
    <property type="match status" value="1"/>
</dbReference>
<dbReference type="PANTHER" id="PTHR46065">
    <property type="entry name" value="E3 UBIQUITIN-PROTEIN LIGASE MARCH 2/3 FAMILY MEMBER"/>
    <property type="match status" value="1"/>
</dbReference>
<feature type="transmembrane region" description="Helical" evidence="11">
    <location>
        <begin position="414"/>
        <end position="437"/>
    </location>
</feature>
<keyword evidence="7" id="KW-0862">Zinc</keyword>
<dbReference type="Proteomes" id="UP001175271">
    <property type="component" value="Unassembled WGS sequence"/>
</dbReference>
<keyword evidence="3 11" id="KW-0812">Transmembrane</keyword>
<keyword evidence="14" id="KW-1185">Reference proteome</keyword>
<keyword evidence="5" id="KW-0863">Zinc-finger</keyword>
<keyword evidence="8 11" id="KW-1133">Transmembrane helix</keyword>
<keyword evidence="4" id="KW-0479">Metal-binding</keyword>
<evidence type="ECO:0000256" key="5">
    <source>
        <dbReference type="ARBA" id="ARBA00022771"/>
    </source>
</evidence>
<evidence type="ECO:0000256" key="8">
    <source>
        <dbReference type="ARBA" id="ARBA00022989"/>
    </source>
</evidence>
<feature type="compositionally biased region" description="Basic and acidic residues" evidence="10">
    <location>
        <begin position="135"/>
        <end position="160"/>
    </location>
</feature>
<dbReference type="EMBL" id="JAUCMV010000001">
    <property type="protein sequence ID" value="KAK0425000.1"/>
    <property type="molecule type" value="Genomic_DNA"/>
</dbReference>
<dbReference type="GO" id="GO:0008270">
    <property type="term" value="F:zinc ion binding"/>
    <property type="evidence" value="ECO:0007669"/>
    <property type="project" value="UniProtKB-KW"/>
</dbReference>
<evidence type="ECO:0000259" key="12">
    <source>
        <dbReference type="PROSITE" id="PS51292"/>
    </source>
</evidence>
<reference evidence="13" key="1">
    <citation type="submission" date="2023-06" db="EMBL/GenBank/DDBJ databases">
        <title>Genomic analysis of the entomopathogenic nematode Steinernema hermaphroditum.</title>
        <authorList>
            <person name="Schwarz E.M."/>
            <person name="Heppert J.K."/>
            <person name="Baniya A."/>
            <person name="Schwartz H.T."/>
            <person name="Tan C.-H."/>
            <person name="Antoshechkin I."/>
            <person name="Sternberg P.W."/>
            <person name="Goodrich-Blair H."/>
            <person name="Dillman A.R."/>
        </authorList>
    </citation>
    <scope>NUCLEOTIDE SEQUENCE</scope>
    <source>
        <strain evidence="13">PS9179</strain>
        <tissue evidence="13">Whole animal</tissue>
    </source>
</reference>
<dbReference type="FunFam" id="3.30.40.10:FF:000571">
    <property type="entry name" value="Zinc finger, C3HC4 type"/>
    <property type="match status" value="1"/>
</dbReference>
<evidence type="ECO:0000256" key="6">
    <source>
        <dbReference type="ARBA" id="ARBA00022786"/>
    </source>
</evidence>